<name>A0A0F9YWN1_9BACT</name>
<dbReference type="NCBIfam" id="TIGR01409">
    <property type="entry name" value="TAT_signal_seq"/>
    <property type="match status" value="1"/>
</dbReference>
<dbReference type="EMBL" id="LBOI01000021">
    <property type="protein sequence ID" value="KKP30886.1"/>
    <property type="molecule type" value="Genomic_DNA"/>
</dbReference>
<evidence type="ECO:0000313" key="2">
    <source>
        <dbReference type="Proteomes" id="UP000034803"/>
    </source>
</evidence>
<reference evidence="1 2" key="1">
    <citation type="journal article" date="2015" name="Nature">
        <title>rRNA introns, odd ribosomes, and small enigmatic genomes across a large radiation of phyla.</title>
        <authorList>
            <person name="Brown C.T."/>
            <person name="Hug L.A."/>
            <person name="Thomas B.C."/>
            <person name="Sharon I."/>
            <person name="Castelle C.J."/>
            <person name="Singh A."/>
            <person name="Wilkins M.J."/>
            <person name="Williams K.H."/>
            <person name="Banfield J.F."/>
        </authorList>
    </citation>
    <scope>NUCLEOTIDE SEQUENCE [LARGE SCALE GENOMIC DNA]</scope>
</reference>
<protein>
    <recommendedName>
        <fullName evidence="3">Twin-arginine translocation signal domain-containing protein</fullName>
    </recommendedName>
</protein>
<dbReference type="InterPro" id="IPR019546">
    <property type="entry name" value="TAT_signal_bac_arc"/>
</dbReference>
<dbReference type="AlphaFoldDB" id="A0A0F9YWN1"/>
<sequence length="291" mass="31654">MSKELNRRDFLKGAVALTGASILGAFVKIEGVSARGEEPKVEVSNKDIDGIKLSGIPEVVDSNVVDVAKGVFRNETGVAPHIYAEPGALHVGPDFGYTGTKNPYGVNNKGWEAMYESGGTIQPFSPVTQEIIRWPGEAHQNVPEGGFVFFTGGQMKVEIGDIAVDMPYKPAHNYFFVARGIYTDGKQDSDLNRTAKITNYKPGHLQVRMYPSALKSNLAFISEGQFLQEAVTSHITGTNCGAEGASKLTVVAIDINTGATQILRHEQLRSTDLNEALKSTKKNWNKLYSNF</sequence>
<organism evidence="1 2">
    <name type="scientific">Candidatus Woesebacteria bacterium GW2011_GWC2_31_9</name>
    <dbReference type="NCBI Taxonomy" id="1618586"/>
    <lineage>
        <taxon>Bacteria</taxon>
        <taxon>Candidatus Woeseibacteriota</taxon>
    </lineage>
</organism>
<dbReference type="PROSITE" id="PS51318">
    <property type="entry name" value="TAT"/>
    <property type="match status" value="1"/>
</dbReference>
<dbReference type="Proteomes" id="UP000034803">
    <property type="component" value="Unassembled WGS sequence"/>
</dbReference>
<accession>A0A0F9YWN1</accession>
<proteinExistence type="predicted"/>
<dbReference type="InterPro" id="IPR006311">
    <property type="entry name" value="TAT_signal"/>
</dbReference>
<gene>
    <name evidence="1" type="ORF">UR21_C0021G0002</name>
</gene>
<evidence type="ECO:0008006" key="3">
    <source>
        <dbReference type="Google" id="ProtNLM"/>
    </source>
</evidence>
<comment type="caution">
    <text evidence="1">The sequence shown here is derived from an EMBL/GenBank/DDBJ whole genome shotgun (WGS) entry which is preliminary data.</text>
</comment>
<evidence type="ECO:0000313" key="1">
    <source>
        <dbReference type="EMBL" id="KKP30886.1"/>
    </source>
</evidence>